<evidence type="ECO:0000259" key="8">
    <source>
        <dbReference type="Pfam" id="PF00171"/>
    </source>
</evidence>
<dbReference type="Pfam" id="PF00171">
    <property type="entry name" value="Aldedh"/>
    <property type="match status" value="1"/>
</dbReference>
<comment type="similarity">
    <text evidence="1 4 7">Belongs to the aldehyde dehydrogenase family.</text>
</comment>
<proteinExistence type="inferred from homology"/>
<feature type="active site" evidence="5 6">
    <location>
        <position position="206"/>
    </location>
</feature>
<evidence type="ECO:0000256" key="4">
    <source>
        <dbReference type="PIRNR" id="PIRNR036492"/>
    </source>
</evidence>
<evidence type="ECO:0000256" key="7">
    <source>
        <dbReference type="RuleBase" id="RU003345"/>
    </source>
</evidence>
<dbReference type="InterPro" id="IPR029510">
    <property type="entry name" value="Ald_DH_CS_GLU"/>
</dbReference>
<dbReference type="PIRSF" id="PIRSF036492">
    <property type="entry name" value="ALDH"/>
    <property type="match status" value="1"/>
</dbReference>
<evidence type="ECO:0000313" key="10">
    <source>
        <dbReference type="Proteomes" id="UP000287823"/>
    </source>
</evidence>
<dbReference type="Proteomes" id="UP000287823">
    <property type="component" value="Unassembled WGS sequence"/>
</dbReference>
<dbReference type="PANTHER" id="PTHR43570:SF16">
    <property type="entry name" value="ALDEHYDE DEHYDROGENASE TYPE III, ISOFORM Q"/>
    <property type="match status" value="1"/>
</dbReference>
<evidence type="ECO:0000256" key="6">
    <source>
        <dbReference type="PROSITE-ProRule" id="PRU10007"/>
    </source>
</evidence>
<dbReference type="InterPro" id="IPR016162">
    <property type="entry name" value="Ald_DH_N"/>
</dbReference>
<dbReference type="AlphaFoldDB" id="A0A432WGU3"/>
<organism evidence="9 10">
    <name type="scientific">Aliidiomarina soli</name>
    <dbReference type="NCBI Taxonomy" id="1928574"/>
    <lineage>
        <taxon>Bacteria</taxon>
        <taxon>Pseudomonadati</taxon>
        <taxon>Pseudomonadota</taxon>
        <taxon>Gammaproteobacteria</taxon>
        <taxon>Alteromonadales</taxon>
        <taxon>Idiomarinaceae</taxon>
        <taxon>Aliidiomarina</taxon>
    </lineage>
</organism>
<evidence type="ECO:0000256" key="3">
    <source>
        <dbReference type="ARBA" id="ARBA00023027"/>
    </source>
</evidence>
<dbReference type="Gene3D" id="3.40.605.10">
    <property type="entry name" value="Aldehyde Dehydrogenase, Chain A, domain 1"/>
    <property type="match status" value="1"/>
</dbReference>
<sequence length="452" mass="50628">MTAIEQLRTTFSRGVTRSMDWRYSQLEGIERFLTEQTDVLSAALKADLGKSSAEAWTTEIGFTLKDVQYTRKHLRKWLKPRKVSTPLVARPGRSKITLEPLGVVLIFGAWNYPLQLSLSPLIAALAAGNCALLKPSEVSPATSKVLADVLPGYLDSNAVEVLEGDADVATELLKQRFDHIFYTGGSTVGKIVMRAAAEHLTPVTLELGGKSPVLVSRYCDIKTTARRIAWGKWLNAGQTCIAPDYVLVDASVKEQLVAELLNAIQSFYGDEPQRSKDYGRIVNDRHFNRLLGLLDEHDVINHKDYDRRERFMAPMLVDDPPAHSALMQEEIFGPLLPICAVDNLDRAIAKIQHASKPLACYAFTRDKSEQQRIEQHISCGTLCFNDTLVFMLNPELPFGGVGNSGMGRYHGEYGVHTFSHQKPVMTRRFILDVALRYPPFNKQKLSWLKKLM</sequence>
<dbReference type="GO" id="GO:0004029">
    <property type="term" value="F:aldehyde dehydrogenase (NAD+) activity"/>
    <property type="evidence" value="ECO:0007669"/>
    <property type="project" value="TreeGrafter"/>
</dbReference>
<dbReference type="EMBL" id="PIPO01000003">
    <property type="protein sequence ID" value="RUO32927.1"/>
    <property type="molecule type" value="Genomic_DNA"/>
</dbReference>
<dbReference type="PROSITE" id="PS00687">
    <property type="entry name" value="ALDEHYDE_DEHYDR_GLU"/>
    <property type="match status" value="1"/>
</dbReference>
<dbReference type="CDD" id="cd07087">
    <property type="entry name" value="ALDH_F3-13-14_CALDH-like"/>
    <property type="match status" value="1"/>
</dbReference>
<keyword evidence="10" id="KW-1185">Reference proteome</keyword>
<dbReference type="GO" id="GO:0005737">
    <property type="term" value="C:cytoplasm"/>
    <property type="evidence" value="ECO:0007669"/>
    <property type="project" value="TreeGrafter"/>
</dbReference>
<name>A0A432WGU3_9GAMM</name>
<dbReference type="SUPFAM" id="SSF53720">
    <property type="entry name" value="ALDH-like"/>
    <property type="match status" value="1"/>
</dbReference>
<feature type="active site" evidence="5">
    <location>
        <position position="240"/>
    </location>
</feature>
<dbReference type="FunFam" id="3.40.309.10:FF:000003">
    <property type="entry name" value="Aldehyde dehydrogenase"/>
    <property type="match status" value="1"/>
</dbReference>
<dbReference type="InterPro" id="IPR015590">
    <property type="entry name" value="Aldehyde_DH_dom"/>
</dbReference>
<gene>
    <name evidence="9" type="ORF">CWE14_06675</name>
</gene>
<dbReference type="FunFam" id="3.40.605.10:FF:000004">
    <property type="entry name" value="Aldehyde dehydrogenase"/>
    <property type="match status" value="1"/>
</dbReference>
<dbReference type="InterPro" id="IPR012394">
    <property type="entry name" value="Aldehyde_DH_NAD(P)"/>
</dbReference>
<keyword evidence="3" id="KW-0520">NAD</keyword>
<dbReference type="InterPro" id="IPR016163">
    <property type="entry name" value="Ald_DH_C"/>
</dbReference>
<evidence type="ECO:0000256" key="2">
    <source>
        <dbReference type="ARBA" id="ARBA00023002"/>
    </source>
</evidence>
<evidence type="ECO:0000313" key="9">
    <source>
        <dbReference type="EMBL" id="RUO32927.1"/>
    </source>
</evidence>
<dbReference type="PANTHER" id="PTHR43570">
    <property type="entry name" value="ALDEHYDE DEHYDROGENASE"/>
    <property type="match status" value="1"/>
</dbReference>
<comment type="caution">
    <text evidence="9">The sequence shown here is derived from an EMBL/GenBank/DDBJ whole genome shotgun (WGS) entry which is preliminary data.</text>
</comment>
<dbReference type="GO" id="GO:0006081">
    <property type="term" value="P:aldehyde metabolic process"/>
    <property type="evidence" value="ECO:0007669"/>
    <property type="project" value="InterPro"/>
</dbReference>
<accession>A0A432WGU3</accession>
<reference evidence="9 10" key="1">
    <citation type="journal article" date="2011" name="Front. Microbiol.">
        <title>Genomic signatures of strain selection and enhancement in Bacillus atrophaeus var. globigii, a historical biowarfare simulant.</title>
        <authorList>
            <person name="Gibbons H.S."/>
            <person name="Broomall S.M."/>
            <person name="McNew L.A."/>
            <person name="Daligault H."/>
            <person name="Chapman C."/>
            <person name="Bruce D."/>
            <person name="Karavis M."/>
            <person name="Krepps M."/>
            <person name="McGregor P.A."/>
            <person name="Hong C."/>
            <person name="Park K.H."/>
            <person name="Akmal A."/>
            <person name="Feldman A."/>
            <person name="Lin J.S."/>
            <person name="Chang W.E."/>
            <person name="Higgs B.W."/>
            <person name="Demirev P."/>
            <person name="Lindquist J."/>
            <person name="Liem A."/>
            <person name="Fochler E."/>
            <person name="Read T.D."/>
            <person name="Tapia R."/>
            <person name="Johnson S."/>
            <person name="Bishop-Lilly K.A."/>
            <person name="Detter C."/>
            <person name="Han C."/>
            <person name="Sozhamannan S."/>
            <person name="Rosenzweig C.N."/>
            <person name="Skowronski E.W."/>
        </authorList>
    </citation>
    <scope>NUCLEOTIDE SEQUENCE [LARGE SCALE GENOMIC DNA]</scope>
    <source>
        <strain evidence="9 10">Y4G10-17</strain>
    </source>
</reference>
<dbReference type="RefSeq" id="WP_126798681.1">
    <property type="nucleotide sequence ID" value="NZ_PIPO01000003.1"/>
</dbReference>
<evidence type="ECO:0000256" key="1">
    <source>
        <dbReference type="ARBA" id="ARBA00009986"/>
    </source>
</evidence>
<keyword evidence="2 4" id="KW-0560">Oxidoreductase</keyword>
<protein>
    <recommendedName>
        <fullName evidence="4">Aldehyde dehydrogenase</fullName>
    </recommendedName>
</protein>
<evidence type="ECO:0000256" key="5">
    <source>
        <dbReference type="PIRSR" id="PIRSR036492-1"/>
    </source>
</evidence>
<dbReference type="InterPro" id="IPR016161">
    <property type="entry name" value="Ald_DH/histidinol_DH"/>
</dbReference>
<dbReference type="Gene3D" id="3.40.309.10">
    <property type="entry name" value="Aldehyde Dehydrogenase, Chain A, domain 2"/>
    <property type="match status" value="1"/>
</dbReference>
<feature type="domain" description="Aldehyde dehydrogenase" evidence="8">
    <location>
        <begin position="16"/>
        <end position="423"/>
    </location>
</feature>